<sequence>MVRRILRRILRRIPWELILDSEGAGSALWVIREPKLLHRGTEGEKIPVVPRIPRNVAAGDKGKSTTTTIIIIIIIMESPELEGIQRDPEGSTWHFTFRGSGDTRSRAGFDLAGLLQPS</sequence>
<gene>
    <name evidence="1" type="ORF">DUI87_33850</name>
</gene>
<protein>
    <submittedName>
        <fullName evidence="1">Uncharacterized protein</fullName>
    </submittedName>
</protein>
<evidence type="ECO:0000313" key="2">
    <source>
        <dbReference type="Proteomes" id="UP000269221"/>
    </source>
</evidence>
<evidence type="ECO:0000313" key="1">
    <source>
        <dbReference type="EMBL" id="RMB89835.1"/>
    </source>
</evidence>
<proteinExistence type="predicted"/>
<name>A0A3M0IMD7_HIRRU</name>
<dbReference type="EMBL" id="QRBI01000268">
    <property type="protein sequence ID" value="RMB89835.1"/>
    <property type="molecule type" value="Genomic_DNA"/>
</dbReference>
<dbReference type="Proteomes" id="UP000269221">
    <property type="component" value="Unassembled WGS sequence"/>
</dbReference>
<accession>A0A3M0IMD7</accession>
<organism evidence="1 2">
    <name type="scientific">Hirundo rustica rustica</name>
    <dbReference type="NCBI Taxonomy" id="333673"/>
    <lineage>
        <taxon>Eukaryota</taxon>
        <taxon>Metazoa</taxon>
        <taxon>Chordata</taxon>
        <taxon>Craniata</taxon>
        <taxon>Vertebrata</taxon>
        <taxon>Euteleostomi</taxon>
        <taxon>Archelosauria</taxon>
        <taxon>Archosauria</taxon>
        <taxon>Dinosauria</taxon>
        <taxon>Saurischia</taxon>
        <taxon>Theropoda</taxon>
        <taxon>Coelurosauria</taxon>
        <taxon>Aves</taxon>
        <taxon>Neognathae</taxon>
        <taxon>Neoaves</taxon>
        <taxon>Telluraves</taxon>
        <taxon>Australaves</taxon>
        <taxon>Passeriformes</taxon>
        <taxon>Sylvioidea</taxon>
        <taxon>Hirundinidae</taxon>
        <taxon>Hirundo</taxon>
    </lineage>
</organism>
<comment type="caution">
    <text evidence="1">The sequence shown here is derived from an EMBL/GenBank/DDBJ whole genome shotgun (WGS) entry which is preliminary data.</text>
</comment>
<dbReference type="AlphaFoldDB" id="A0A3M0IMD7"/>
<keyword evidence="2" id="KW-1185">Reference proteome</keyword>
<reference evidence="1 2" key="1">
    <citation type="submission" date="2018-07" db="EMBL/GenBank/DDBJ databases">
        <title>A high quality draft genome assembly of the barn swallow (H. rustica rustica).</title>
        <authorList>
            <person name="Formenti G."/>
            <person name="Chiara M."/>
            <person name="Poveda L."/>
            <person name="Francoijs K.-J."/>
            <person name="Bonisoli-Alquati A."/>
            <person name="Canova L."/>
            <person name="Gianfranceschi L."/>
            <person name="Horner D.S."/>
            <person name="Saino N."/>
        </authorList>
    </citation>
    <scope>NUCLEOTIDE SEQUENCE [LARGE SCALE GENOMIC DNA]</scope>
    <source>
        <strain evidence="1">Chelidonia</strain>
        <tissue evidence="1">Blood</tissue>
    </source>
</reference>